<keyword evidence="4 9" id="KW-0175">Coiled coil</keyword>
<dbReference type="InterPro" id="IPR004009">
    <property type="entry name" value="SH3_Myosin"/>
</dbReference>
<dbReference type="PROSITE" id="PS51844">
    <property type="entry name" value="SH3_LIKE"/>
    <property type="match status" value="1"/>
</dbReference>
<dbReference type="Gene3D" id="3.40.850.10">
    <property type="entry name" value="Kinesin motor domain"/>
    <property type="match status" value="1"/>
</dbReference>
<sequence>MPIGKERDAEFAAKKWVWVPDVKEGYLGGWISKELESEHRSIVTLAESNQTVTMPNTELSDMNPPRFDNASDIADLTYLNEASVVHNLRQRYSSGQIYTYSSIFLVAVNPYRSLPIYSQAHIDKYRNRRREDNEPHIFAVAERAWVNMRDERESQSVLITGESGAGKTENTKKVIQYLAAIATSSLVPHPSSSAPPFLQQSISLRSASTVSKDSLSSSQINGNGNENGSIESKGLLEQQILQCNPILEAFGNAQTMRNNNSSRFGKFVRIFFAPSGAIAGANVDWYLLEKSRVAFRSEGERSFHVFYMLLAGCKDSSSEGARLRESLLLDGRVESYEYLNKSRHQIDGVNDFEEWTLLRTALDVVGFTPDREQADLFRIIAAILHIGNIQLQGDRTSQAQISSLESLEKACHLLGIPPSEFSKAVTRPRVKAGREIVVQARTKQQTVDELASLCKTIYEKTFGKVVERVNLALDRPKDHGEFIGVLDIAGFEIFETNSFEQLCINYTNEKLQQFFNHHMFVLEQEEYAREAIEWDYVDFGHDLQSTIELIEGSVKQPIGIFSCLDEECIMPQASDVTFLNKLTTLWAPSSDPKQPPSSAVSGSGSGTNGSTTLDNSTPSSSPSTASKFGTIRFHQGFTVQHYAGKVEYRTTGWLDKNKDPLNSNITSLLASSTNKFVAGLFSEFQDPSTPGGTISSHDHSSVPGARRVKTGAFRTVAQRHQEQLTKLMNQLESTQPHFVRCIVPNRFKQPGKIDVPLVLDQLRCNGVLEGIRIARRGYPNRLPFAEFRQRYELLTPGAVKQGFVDGRQACQSMIDSLELDPSVVKLGKTKVFFKVGVLADLQERLDGHLFELVAKFQANARRFIARRRLFKILNRDAAVRTIQRNARLHKELREWPWWQLFTTVQPLLAATRTDQELQRRNAELLFAQERADREEAERINLQTLRLQLESDKRDVQADLEAERTLRLSEASIHERTINQLQQETDDIKADIDTLITQLERAQDAKLASETQSAKYRQDYEGLLASMTELEAERNRLKQREASALEDVRGRSTRVHELEGERDEANSKIGEIERNLKASLEDLVKSKARYDSLETQMKTKIQEENKRRLTEENKVTDLERDITHAKEQLAQAATHTSSIESRLKAKTAELAQFQSDLSKTESTCQSFRESNNSLQASLQSISQDASHQKDIALRETQARIKIEREIDDLRATMGSEESRHSEAAKSKDLEISSLRNEVAKLETELAQGTRVASEMNAKLTLELETTRRDIDLTTRKHAELEDSFKAQKEQLSRALKEAEEAEGGKKTAVAEFSSLQSRVGTIESTLADSQREKETLERQLSRATKKNQDYEDAIVSIEREKANWAAQMAEFQRRADKEQQLRLQLEDAQLRHSTEKLSLQDRLSQSERQLAKVNAEFNQLYAETKILRSRENKTIVEHVYVLEAAKRISDRQLAEARSELQSLKVYVKSLEKARTSSGFVVK</sequence>
<dbReference type="SUPFAM" id="SSF90257">
    <property type="entry name" value="Myosin rod fragments"/>
    <property type="match status" value="1"/>
</dbReference>
<dbReference type="Pfam" id="PF00063">
    <property type="entry name" value="Myosin_head"/>
    <property type="match status" value="1"/>
</dbReference>
<dbReference type="GO" id="GO:0000146">
    <property type="term" value="F:microfilament motor activity"/>
    <property type="evidence" value="ECO:0007669"/>
    <property type="project" value="TreeGrafter"/>
</dbReference>
<dbReference type="Gene3D" id="1.10.10.820">
    <property type="match status" value="1"/>
</dbReference>
<dbReference type="Pfam" id="PF02736">
    <property type="entry name" value="Myosin_N"/>
    <property type="match status" value="1"/>
</dbReference>
<feature type="binding site" evidence="8">
    <location>
        <begin position="161"/>
        <end position="168"/>
    </location>
    <ligand>
        <name>ATP</name>
        <dbReference type="ChEBI" id="CHEBI:30616"/>
    </ligand>
</feature>
<dbReference type="PROSITE" id="PS51456">
    <property type="entry name" value="MYOSIN_MOTOR"/>
    <property type="match status" value="1"/>
</dbReference>
<evidence type="ECO:0000256" key="3">
    <source>
        <dbReference type="ARBA" id="ARBA00022840"/>
    </source>
</evidence>
<evidence type="ECO:0000259" key="12">
    <source>
        <dbReference type="PROSITE" id="PS51844"/>
    </source>
</evidence>
<dbReference type="SUPFAM" id="SSF52540">
    <property type="entry name" value="P-loop containing nucleoside triphosphate hydrolases"/>
    <property type="match status" value="1"/>
</dbReference>
<dbReference type="PRINTS" id="PR00193">
    <property type="entry name" value="MYOSINHEAVY"/>
</dbReference>
<feature type="compositionally biased region" description="Low complexity" evidence="10">
    <location>
        <begin position="597"/>
        <end position="625"/>
    </location>
</feature>
<reference evidence="13" key="1">
    <citation type="submission" date="2014-08" db="EMBL/GenBank/DDBJ databases">
        <authorList>
            <person name="Sharma Rahul"/>
            <person name="Thines Marco"/>
        </authorList>
    </citation>
    <scope>NUCLEOTIDE SEQUENCE</scope>
</reference>
<dbReference type="GO" id="GO:0005524">
    <property type="term" value="F:ATP binding"/>
    <property type="evidence" value="ECO:0007669"/>
    <property type="project" value="UniProtKB-UniRule"/>
</dbReference>
<evidence type="ECO:0000256" key="4">
    <source>
        <dbReference type="ARBA" id="ARBA00023054"/>
    </source>
</evidence>
<evidence type="ECO:0000259" key="11">
    <source>
        <dbReference type="PROSITE" id="PS51456"/>
    </source>
</evidence>
<dbReference type="Gene3D" id="1.20.5.4820">
    <property type="match status" value="1"/>
</dbReference>
<keyword evidence="2 8" id="KW-0547">Nucleotide-binding</keyword>
<feature type="region of interest" description="Disordered" evidence="10">
    <location>
        <begin position="1040"/>
        <end position="1061"/>
    </location>
</feature>
<evidence type="ECO:0000313" key="13">
    <source>
        <dbReference type="EMBL" id="CDZ97402.1"/>
    </source>
</evidence>
<feature type="coiled-coil region" evidence="9">
    <location>
        <begin position="1223"/>
        <end position="1422"/>
    </location>
</feature>
<dbReference type="GO" id="GO:0051015">
    <property type="term" value="F:actin filament binding"/>
    <property type="evidence" value="ECO:0007669"/>
    <property type="project" value="InterPro"/>
</dbReference>
<feature type="domain" description="Myosin N-terminal SH3-like" evidence="12">
    <location>
        <begin position="12"/>
        <end position="64"/>
    </location>
</feature>
<keyword evidence="5 8" id="KW-0518">Myosin</keyword>
<evidence type="ECO:0000256" key="5">
    <source>
        <dbReference type="ARBA" id="ARBA00023123"/>
    </source>
</evidence>
<name>A0A0F7SKE8_PHARH</name>
<dbReference type="InterPro" id="IPR027417">
    <property type="entry name" value="P-loop_NTPase"/>
</dbReference>
<dbReference type="InterPro" id="IPR001609">
    <property type="entry name" value="Myosin_head_motor_dom-like"/>
</dbReference>
<dbReference type="SMART" id="SM00242">
    <property type="entry name" value="MYSc"/>
    <property type="match status" value="1"/>
</dbReference>
<dbReference type="GO" id="GO:0016020">
    <property type="term" value="C:membrane"/>
    <property type="evidence" value="ECO:0007669"/>
    <property type="project" value="TreeGrafter"/>
</dbReference>
<dbReference type="PANTHER" id="PTHR13140:SF857">
    <property type="entry name" value="MYOSIN-11"/>
    <property type="match status" value="1"/>
</dbReference>
<keyword evidence="3 8" id="KW-0067">ATP-binding</keyword>
<evidence type="ECO:0000256" key="8">
    <source>
        <dbReference type="PROSITE-ProRule" id="PRU00782"/>
    </source>
</evidence>
<proteinExistence type="inferred from homology"/>
<evidence type="ECO:0000256" key="2">
    <source>
        <dbReference type="ARBA" id="ARBA00022741"/>
    </source>
</evidence>
<dbReference type="GO" id="GO:0016459">
    <property type="term" value="C:myosin complex"/>
    <property type="evidence" value="ECO:0007669"/>
    <property type="project" value="UniProtKB-KW"/>
</dbReference>
<evidence type="ECO:0000256" key="9">
    <source>
        <dbReference type="SAM" id="Coils"/>
    </source>
</evidence>
<dbReference type="SUPFAM" id="SSF57997">
    <property type="entry name" value="Tropomyosin"/>
    <property type="match status" value="1"/>
</dbReference>
<dbReference type="PANTHER" id="PTHR13140">
    <property type="entry name" value="MYOSIN"/>
    <property type="match status" value="1"/>
</dbReference>
<dbReference type="GO" id="GO:0005737">
    <property type="term" value="C:cytoplasm"/>
    <property type="evidence" value="ECO:0007669"/>
    <property type="project" value="TreeGrafter"/>
</dbReference>
<feature type="domain" description="Myosin motor" evidence="11">
    <location>
        <begin position="68"/>
        <end position="846"/>
    </location>
</feature>
<evidence type="ECO:0000256" key="1">
    <source>
        <dbReference type="ARBA" id="ARBA00008314"/>
    </source>
</evidence>
<keyword evidence="7 8" id="KW-0009">Actin-binding</keyword>
<comment type="similarity">
    <text evidence="1 8">Belongs to the TRAFAC class myosin-kinesin ATPase superfamily. Myosin family.</text>
</comment>
<organism evidence="13">
    <name type="scientific">Phaffia rhodozyma</name>
    <name type="common">Yeast</name>
    <name type="synonym">Xanthophyllomyces dendrorhous</name>
    <dbReference type="NCBI Taxonomy" id="264483"/>
    <lineage>
        <taxon>Eukaryota</taxon>
        <taxon>Fungi</taxon>
        <taxon>Dikarya</taxon>
        <taxon>Basidiomycota</taxon>
        <taxon>Agaricomycotina</taxon>
        <taxon>Tremellomycetes</taxon>
        <taxon>Cystofilobasidiales</taxon>
        <taxon>Mrakiaceae</taxon>
        <taxon>Phaffia</taxon>
    </lineage>
</organism>
<dbReference type="InterPro" id="IPR036961">
    <property type="entry name" value="Kinesin_motor_dom_sf"/>
</dbReference>
<dbReference type="InterPro" id="IPR008989">
    <property type="entry name" value="Myosin_S1_N"/>
</dbReference>
<dbReference type="Gene3D" id="1.20.120.720">
    <property type="entry name" value="Myosin VI head, motor domain, U50 subdomain"/>
    <property type="match status" value="1"/>
</dbReference>
<evidence type="ECO:0000256" key="6">
    <source>
        <dbReference type="ARBA" id="ARBA00023175"/>
    </source>
</evidence>
<dbReference type="EMBL" id="LN483167">
    <property type="protein sequence ID" value="CDZ97402.1"/>
    <property type="molecule type" value="Genomic_DNA"/>
</dbReference>
<dbReference type="CDD" id="cd01377">
    <property type="entry name" value="MYSc_class_II"/>
    <property type="match status" value="1"/>
</dbReference>
<protein>
    <submittedName>
        <fullName evidence="13">Nonmuscle myosin heavy chain b</fullName>
    </submittedName>
</protein>
<feature type="region of interest" description="Disordered" evidence="10">
    <location>
        <begin position="588"/>
        <end position="625"/>
    </location>
</feature>
<keyword evidence="6 8" id="KW-0505">Motor protein</keyword>
<dbReference type="GO" id="GO:0007015">
    <property type="term" value="P:actin filament organization"/>
    <property type="evidence" value="ECO:0007669"/>
    <property type="project" value="TreeGrafter"/>
</dbReference>
<dbReference type="Gene3D" id="2.30.30.360">
    <property type="entry name" value="Myosin S1 fragment, N-terminal"/>
    <property type="match status" value="1"/>
</dbReference>
<evidence type="ECO:0000256" key="7">
    <source>
        <dbReference type="ARBA" id="ARBA00023203"/>
    </source>
</evidence>
<feature type="region of interest" description="Actin-binding" evidence="8">
    <location>
        <begin position="724"/>
        <end position="746"/>
    </location>
</feature>
<accession>A0A0F7SKE8</accession>
<dbReference type="Gene3D" id="1.20.58.530">
    <property type="match status" value="1"/>
</dbReference>
<evidence type="ECO:0000256" key="10">
    <source>
        <dbReference type="SAM" id="MobiDB-lite"/>
    </source>
</evidence>